<dbReference type="EMBL" id="JAHZIK010000093">
    <property type="protein sequence ID" value="MBW7453598.1"/>
    <property type="molecule type" value="Genomic_DNA"/>
</dbReference>
<dbReference type="PANTHER" id="PTHR12110">
    <property type="entry name" value="HYDROXYPYRUVATE ISOMERASE"/>
    <property type="match status" value="1"/>
</dbReference>
<comment type="caution">
    <text evidence="2">The sequence shown here is derived from an EMBL/GenBank/DDBJ whole genome shotgun (WGS) entry which is preliminary data.</text>
</comment>
<evidence type="ECO:0000313" key="3">
    <source>
        <dbReference type="Proteomes" id="UP001519887"/>
    </source>
</evidence>
<dbReference type="Gene3D" id="3.20.20.150">
    <property type="entry name" value="Divalent-metal-dependent TIM barrel enzymes"/>
    <property type="match status" value="1"/>
</dbReference>
<reference evidence="2 3" key="1">
    <citation type="submission" date="2021-07" db="EMBL/GenBank/DDBJ databases">
        <title>Paenibacillus radiodurans sp. nov., isolated from the southeastern edge of Tengger Desert.</title>
        <authorList>
            <person name="Zhang G."/>
        </authorList>
    </citation>
    <scope>NUCLEOTIDE SEQUENCE [LARGE SCALE GENOMIC DNA]</scope>
    <source>
        <strain evidence="2 3">CCM 7311</strain>
    </source>
</reference>
<dbReference type="Proteomes" id="UP001519887">
    <property type="component" value="Unassembled WGS sequence"/>
</dbReference>
<dbReference type="InterPro" id="IPR050312">
    <property type="entry name" value="IolE/XylAMocC-like"/>
</dbReference>
<accession>A0ABS7BY64</accession>
<dbReference type="Pfam" id="PF01261">
    <property type="entry name" value="AP_endonuc_2"/>
    <property type="match status" value="1"/>
</dbReference>
<dbReference type="InterPro" id="IPR013022">
    <property type="entry name" value="Xyl_isomerase-like_TIM-brl"/>
</dbReference>
<proteinExistence type="predicted"/>
<keyword evidence="3" id="KW-1185">Reference proteome</keyword>
<dbReference type="RefSeq" id="WP_210044274.1">
    <property type="nucleotide sequence ID" value="NZ_JBHLVU010000004.1"/>
</dbReference>
<protein>
    <submittedName>
        <fullName evidence="2">Sugar phosphate isomerase/epimerase</fullName>
    </submittedName>
</protein>
<gene>
    <name evidence="2" type="ORF">K0U00_06040</name>
</gene>
<dbReference type="InterPro" id="IPR036237">
    <property type="entry name" value="Xyl_isomerase-like_sf"/>
</dbReference>
<keyword evidence="2" id="KW-0413">Isomerase</keyword>
<dbReference type="GO" id="GO:0016853">
    <property type="term" value="F:isomerase activity"/>
    <property type="evidence" value="ECO:0007669"/>
    <property type="project" value="UniProtKB-KW"/>
</dbReference>
<evidence type="ECO:0000313" key="2">
    <source>
        <dbReference type="EMBL" id="MBW7453598.1"/>
    </source>
</evidence>
<sequence>MRLATMTSLFREKRGADDHISYIESIQRCKDTGFSVLDFNMCAMIHNKTELNGSNWEAELEKIKIAAQNLGVEFSQSHLPYLPGNKLFPAGSEEEAFFNEITWRSLIVSHELGVKAAVVHPLTEQVFEEHNEEANLNLNHQFYDSIVEEAVKRNVNIAFENMVDTNIKRRFGSIAEELITLVDSFNDSHVGVCWDIGHANRMYKSQVRPLRLLGERIIALHVDDNYGLTDDHLLPFLGNIDWETIMSLLTEIGYKGDFVYEIKTNNYMPDELKNVTAEFCYKVGEYLLSLGNAPKSGEVK</sequence>
<organism evidence="2 3">
    <name type="scientific">Paenibacillus sepulcri</name>
    <dbReference type="NCBI Taxonomy" id="359917"/>
    <lineage>
        <taxon>Bacteria</taxon>
        <taxon>Bacillati</taxon>
        <taxon>Bacillota</taxon>
        <taxon>Bacilli</taxon>
        <taxon>Bacillales</taxon>
        <taxon>Paenibacillaceae</taxon>
        <taxon>Paenibacillus</taxon>
    </lineage>
</organism>
<feature type="domain" description="Xylose isomerase-like TIM barrel" evidence="1">
    <location>
        <begin position="28"/>
        <end position="269"/>
    </location>
</feature>
<name>A0ABS7BY64_9BACL</name>
<evidence type="ECO:0000259" key="1">
    <source>
        <dbReference type="Pfam" id="PF01261"/>
    </source>
</evidence>
<dbReference type="SUPFAM" id="SSF51658">
    <property type="entry name" value="Xylose isomerase-like"/>
    <property type="match status" value="1"/>
</dbReference>